<dbReference type="Gene3D" id="3.90.220.20">
    <property type="entry name" value="DNA methylase specificity domains"/>
    <property type="match status" value="2"/>
</dbReference>
<dbReference type="InterPro" id="IPR052021">
    <property type="entry name" value="Type-I_RS_S_subunit"/>
</dbReference>
<gene>
    <name evidence="5" type="ORF">TUM20286_38390</name>
</gene>
<dbReference type="RefSeq" id="WP_236247200.1">
    <property type="nucleotide sequence ID" value="NZ_BQKM01000009.1"/>
</dbReference>
<evidence type="ECO:0000256" key="1">
    <source>
        <dbReference type="ARBA" id="ARBA00010923"/>
    </source>
</evidence>
<dbReference type="InterPro" id="IPR000055">
    <property type="entry name" value="Restrct_endonuc_typeI_TRD"/>
</dbReference>
<dbReference type="SUPFAM" id="SSF116734">
    <property type="entry name" value="DNA methylase specificity domain"/>
    <property type="match status" value="2"/>
</dbReference>
<dbReference type="InterPro" id="IPR044946">
    <property type="entry name" value="Restrct_endonuc_typeI_TRD_sf"/>
</dbReference>
<keyword evidence="6" id="KW-1185">Reference proteome</keyword>
<dbReference type="CDD" id="cd17252">
    <property type="entry name" value="RMtype1_S_EcoKI-TRD1-CR1_like"/>
    <property type="match status" value="1"/>
</dbReference>
<dbReference type="EMBL" id="BQKM01000009">
    <property type="protein sequence ID" value="GJN54087.1"/>
    <property type="molecule type" value="Genomic_DNA"/>
</dbReference>
<evidence type="ECO:0000256" key="3">
    <source>
        <dbReference type="ARBA" id="ARBA00023125"/>
    </source>
</evidence>
<name>A0ABQ4W3N1_9PSED</name>
<comment type="caution">
    <text evidence="5">The sequence shown here is derived from an EMBL/GenBank/DDBJ whole genome shotgun (WGS) entry which is preliminary data.</text>
</comment>
<organism evidence="5 6">
    <name type="scientific">Pseudomonas tohonis</name>
    <dbReference type="NCBI Taxonomy" id="2725477"/>
    <lineage>
        <taxon>Bacteria</taxon>
        <taxon>Pseudomonadati</taxon>
        <taxon>Pseudomonadota</taxon>
        <taxon>Gammaproteobacteria</taxon>
        <taxon>Pseudomonadales</taxon>
        <taxon>Pseudomonadaceae</taxon>
        <taxon>Pseudomonas</taxon>
    </lineage>
</organism>
<comment type="similarity">
    <text evidence="1">Belongs to the type-I restriction system S methylase family.</text>
</comment>
<keyword evidence="2" id="KW-0680">Restriction system</keyword>
<reference evidence="5 6" key="1">
    <citation type="submission" date="2021-12" db="EMBL/GenBank/DDBJ databases">
        <title>Characterization of novel class B3 metallo-beta-lactamase from novel Pseudomonas species.</title>
        <authorList>
            <person name="Yamada K."/>
            <person name="Aoki K."/>
            <person name="Ishii Y."/>
        </authorList>
    </citation>
    <scope>NUCLEOTIDE SEQUENCE [LARGE SCALE GENOMIC DNA]</scope>
    <source>
        <strain evidence="5 6">TUM20286</strain>
    </source>
</reference>
<dbReference type="Pfam" id="PF01420">
    <property type="entry name" value="Methylase_S"/>
    <property type="match status" value="2"/>
</dbReference>
<evidence type="ECO:0000313" key="6">
    <source>
        <dbReference type="Proteomes" id="UP001054892"/>
    </source>
</evidence>
<sequence>MSWPISRLGEVISFIRGVTFTPEDQVEPFSEGSTVVMRTKNVQVAGLDQSDLIAVPSGFVRRKEQALREGDILVSSANSWELVGKASYVPKLAYEATAGGFISIVRAKESRVDSRYLYHWVACPATQHKIRHCGRQTTNISNLDVGRFQDLEIPLPPLPEQKRIAAILDKVDAIRRKRQQAIQLADDFLRAVFLDMFGDPVTNPKGWNVREVGDLCDVQGGLQVSKKRAGLPVTAPYLRVANVLRNRLDLAEIKEIELLESEYRRVKLIPDDILIVEGHGNANEIGRCAIWKGEIDGVVHQNHLIRVRVKSKDVNPRFLSDYINSSGGRAQMMRASNSTSGLNTISTGVVRSTGVIVPPKDLQDKYALIVEKTNSNLLRQNLAQVLISESVFSLSQKAFSGQL</sequence>
<evidence type="ECO:0000259" key="4">
    <source>
        <dbReference type="Pfam" id="PF01420"/>
    </source>
</evidence>
<feature type="domain" description="Type I restriction modification DNA specificity" evidence="4">
    <location>
        <begin position="204"/>
        <end position="382"/>
    </location>
</feature>
<evidence type="ECO:0000313" key="5">
    <source>
        <dbReference type="EMBL" id="GJN54087.1"/>
    </source>
</evidence>
<accession>A0ABQ4W3N1</accession>
<dbReference type="CDD" id="cd17253">
    <property type="entry name" value="RMtype1_S_Eco933I-TRD2-CR2_like"/>
    <property type="match status" value="1"/>
</dbReference>
<dbReference type="Proteomes" id="UP001054892">
    <property type="component" value="Unassembled WGS sequence"/>
</dbReference>
<evidence type="ECO:0000256" key="2">
    <source>
        <dbReference type="ARBA" id="ARBA00022747"/>
    </source>
</evidence>
<proteinExistence type="inferred from homology"/>
<protein>
    <recommendedName>
        <fullName evidence="4">Type I restriction modification DNA specificity domain-containing protein</fullName>
    </recommendedName>
</protein>
<dbReference type="PANTHER" id="PTHR30408">
    <property type="entry name" value="TYPE-1 RESTRICTION ENZYME ECOKI SPECIFICITY PROTEIN"/>
    <property type="match status" value="1"/>
</dbReference>
<feature type="domain" description="Type I restriction modification DNA specificity" evidence="4">
    <location>
        <begin position="3"/>
        <end position="182"/>
    </location>
</feature>
<dbReference type="PANTHER" id="PTHR30408:SF12">
    <property type="entry name" value="TYPE I RESTRICTION ENZYME MJAVIII SPECIFICITY SUBUNIT"/>
    <property type="match status" value="1"/>
</dbReference>
<keyword evidence="3" id="KW-0238">DNA-binding</keyword>